<evidence type="ECO:0000259" key="2">
    <source>
        <dbReference type="Pfam" id="PF13598"/>
    </source>
</evidence>
<feature type="signal peptide" evidence="1">
    <location>
        <begin position="1"/>
        <end position="24"/>
    </location>
</feature>
<dbReference type="EMBL" id="JAUYVI010000006">
    <property type="protein sequence ID" value="MDQ7249790.1"/>
    <property type="molecule type" value="Genomic_DNA"/>
</dbReference>
<dbReference type="Proteomes" id="UP001230156">
    <property type="component" value="Unassembled WGS sequence"/>
</dbReference>
<protein>
    <submittedName>
        <fullName evidence="3">DUF4139 domain-containing protein</fullName>
    </submittedName>
</protein>
<evidence type="ECO:0000313" key="3">
    <source>
        <dbReference type="EMBL" id="MDQ7249790.1"/>
    </source>
</evidence>
<name>A0ABU0YPY5_9PROT</name>
<proteinExistence type="predicted"/>
<keyword evidence="4" id="KW-1185">Reference proteome</keyword>
<sequence>MIPTSTLARAAFVAAALTTTQAFADEVSVGTDQQTGIAVTIYNSDLALIRDQRKVDLKTGENELAFVDVSAAIRPETALLTTQGGGLLVTEQNFDFDLLTPQKLLEKSVGSAIRVFRTNPTTGVDSSEEAKVLSVADGMVVLQIGDRIETAVPGRLVFSAVPANLRAKPTLVIKTLSDKAGPTPVALSYLSRGLSWQADYVASLSADEKTIDLNGLVTLTNQSGVTYKDAKLQLVAGQVNQVQEFMKRDMVMAQSAGAMAPAPKMVEEQSFEYHLYRLDTPTTIQQNQTKQVALMAATGVPVTKQYLITDAANVWGRYSTSFGEAERVNATVKLKFVNDEKSKVGVPLPKGIVRVYKADSQGESVFVGEDSIDHTPKNEDVNLTLGQAFDITARAKQTDFEQISDRVYENEYEVEIKNAKPEKITVDLREQVPGDWKMIKESQEHKKLDSQTAGWQVEVPANGSTTLTYRVRMQF</sequence>
<reference evidence="4" key="1">
    <citation type="submission" date="2023-08" db="EMBL/GenBank/DDBJ databases">
        <title>Rhodospirillaceae gen. nov., a novel taxon isolated from the Yangtze River Yuezi River estuary sludge.</title>
        <authorList>
            <person name="Ruan L."/>
        </authorList>
    </citation>
    <scope>NUCLEOTIDE SEQUENCE [LARGE SCALE GENOMIC DNA]</scope>
    <source>
        <strain evidence="4">R-7</strain>
    </source>
</reference>
<evidence type="ECO:0000256" key="1">
    <source>
        <dbReference type="SAM" id="SignalP"/>
    </source>
</evidence>
<evidence type="ECO:0000313" key="4">
    <source>
        <dbReference type="Proteomes" id="UP001230156"/>
    </source>
</evidence>
<dbReference type="PANTHER" id="PTHR38075:SF1">
    <property type="entry name" value="DUF4139 DOMAIN-CONTAINING PROTEIN"/>
    <property type="match status" value="1"/>
</dbReference>
<dbReference type="PANTHER" id="PTHR38075">
    <property type="entry name" value="DUF4139 DOMAIN-CONTAINING PROTEIN"/>
    <property type="match status" value="1"/>
</dbReference>
<keyword evidence="1" id="KW-0732">Signal</keyword>
<comment type="caution">
    <text evidence="3">The sequence shown here is derived from an EMBL/GenBank/DDBJ whole genome shotgun (WGS) entry which is preliminary data.</text>
</comment>
<dbReference type="Pfam" id="PF13598">
    <property type="entry name" value="DUF4139"/>
    <property type="match status" value="1"/>
</dbReference>
<dbReference type="InterPro" id="IPR037291">
    <property type="entry name" value="DUF4139"/>
</dbReference>
<dbReference type="RefSeq" id="WP_379958188.1">
    <property type="nucleotide sequence ID" value="NZ_JAUYVI010000006.1"/>
</dbReference>
<gene>
    <name evidence="3" type="ORF">Q8A70_19025</name>
</gene>
<feature type="chain" id="PRO_5046431824" evidence="1">
    <location>
        <begin position="25"/>
        <end position="475"/>
    </location>
</feature>
<accession>A0ABU0YPY5</accession>
<organism evidence="3 4">
    <name type="scientific">Dongia sedimenti</name>
    <dbReference type="NCBI Taxonomy" id="3064282"/>
    <lineage>
        <taxon>Bacteria</taxon>
        <taxon>Pseudomonadati</taxon>
        <taxon>Pseudomonadota</taxon>
        <taxon>Alphaproteobacteria</taxon>
        <taxon>Rhodospirillales</taxon>
        <taxon>Dongiaceae</taxon>
        <taxon>Dongia</taxon>
    </lineage>
</organism>
<feature type="domain" description="DUF4139" evidence="2">
    <location>
        <begin position="186"/>
        <end position="474"/>
    </location>
</feature>